<protein>
    <submittedName>
        <fullName evidence="4">AAA domain-containing protein</fullName>
    </submittedName>
</protein>
<dbReference type="Gene3D" id="3.40.50.300">
    <property type="entry name" value="P-loop containing nucleotide triphosphate hydrolases"/>
    <property type="match status" value="2"/>
</dbReference>
<evidence type="ECO:0000313" key="4">
    <source>
        <dbReference type="EMBL" id="KAF5835698.1"/>
    </source>
</evidence>
<feature type="domain" description="DNA2/NAM7 helicase helicase" evidence="2">
    <location>
        <begin position="4"/>
        <end position="78"/>
    </location>
</feature>
<feature type="compositionally biased region" description="Basic and acidic residues" evidence="1">
    <location>
        <begin position="419"/>
        <end position="428"/>
    </location>
</feature>
<organism evidence="4 5">
    <name type="scientific">Dunaliella salina</name>
    <name type="common">Green alga</name>
    <name type="synonym">Protococcus salinus</name>
    <dbReference type="NCBI Taxonomy" id="3046"/>
    <lineage>
        <taxon>Eukaryota</taxon>
        <taxon>Viridiplantae</taxon>
        <taxon>Chlorophyta</taxon>
        <taxon>core chlorophytes</taxon>
        <taxon>Chlorophyceae</taxon>
        <taxon>CS clade</taxon>
        <taxon>Chlamydomonadales</taxon>
        <taxon>Dunaliellaceae</taxon>
        <taxon>Dunaliella</taxon>
    </lineage>
</organism>
<proteinExistence type="predicted"/>
<sequence length="467" mass="51596">MERDRMRMVILDEANIVCSTLSFAGSSAFSRLSRKFDVVVIDEAAQAVEPATLVPIINGCKQLYLVGDPVQLPATVISTRAQDHKYDMSLFKRLQNGGYPVKMLNTQYRMHPDISFFPSQQFYGGGLLDGQGTEEHTKQPWHSQPCFGPLAFYDVAGKESVPLNGASIENKAEANMVLCVYREMVHRNPSLRKNASVAVISPYKAQVKLLREAFKTALGEEMARLVDVNTIDGFQGREKDVCFFSCVRALRKGRKGGGIGFVADERRINVGLTRARCSLIVIGNARALQYNQNWASLIHHTMTNGRFFRPKAPYADWMTLAASGGCPPVTPTEQELDTLNKARTKLSAEEQAPPPISLEPHRKEDAMEEGLAEELHESELADEDEGDVGVLDRAAGEKKAPGKDRNQQGQQQQQQQQQEQREPEEARGAPEAPVKEGSGPTVANGGTDEKVEGQTSSDGGRLKRQRR</sequence>
<evidence type="ECO:0000259" key="3">
    <source>
        <dbReference type="Pfam" id="PF13087"/>
    </source>
</evidence>
<dbReference type="Proteomes" id="UP000815325">
    <property type="component" value="Unassembled WGS sequence"/>
</dbReference>
<evidence type="ECO:0000313" key="5">
    <source>
        <dbReference type="Proteomes" id="UP000815325"/>
    </source>
</evidence>
<dbReference type="EMBL" id="MU069692">
    <property type="protein sequence ID" value="KAF5835698.1"/>
    <property type="molecule type" value="Genomic_DNA"/>
</dbReference>
<dbReference type="Pfam" id="PF13086">
    <property type="entry name" value="AAA_11"/>
    <property type="match status" value="1"/>
</dbReference>
<feature type="region of interest" description="Disordered" evidence="1">
    <location>
        <begin position="345"/>
        <end position="467"/>
    </location>
</feature>
<dbReference type="PANTHER" id="PTHR10887">
    <property type="entry name" value="DNA2/NAM7 HELICASE FAMILY"/>
    <property type="match status" value="1"/>
</dbReference>
<gene>
    <name evidence="4" type="ORF">DUNSADRAFT_6977</name>
</gene>
<keyword evidence="5" id="KW-1185">Reference proteome</keyword>
<dbReference type="CDD" id="cd18808">
    <property type="entry name" value="SF1_C_Upf1"/>
    <property type="match status" value="1"/>
</dbReference>
<dbReference type="InterPro" id="IPR027417">
    <property type="entry name" value="P-loop_NTPase"/>
</dbReference>
<evidence type="ECO:0000256" key="1">
    <source>
        <dbReference type="SAM" id="MobiDB-lite"/>
    </source>
</evidence>
<feature type="domain" description="DNA2/NAM7 helicase-like C-terminal" evidence="3">
    <location>
        <begin position="86"/>
        <end position="285"/>
    </location>
</feature>
<dbReference type="PANTHER" id="PTHR10887:SF538">
    <property type="entry name" value="HELICASE MAGATAMA 3-RELATED"/>
    <property type="match status" value="1"/>
</dbReference>
<dbReference type="InterPro" id="IPR045055">
    <property type="entry name" value="DNA2/NAM7-like"/>
</dbReference>
<dbReference type="CDD" id="cd18042">
    <property type="entry name" value="DEXXQc_SETX"/>
    <property type="match status" value="1"/>
</dbReference>
<reference evidence="4" key="1">
    <citation type="submission" date="2017-08" db="EMBL/GenBank/DDBJ databases">
        <authorList>
            <person name="Polle J.E."/>
            <person name="Barry K."/>
            <person name="Cushman J."/>
            <person name="Schmutz J."/>
            <person name="Tran D."/>
            <person name="Hathwaick L.T."/>
            <person name="Yim W.C."/>
            <person name="Jenkins J."/>
            <person name="Mckie-Krisberg Z.M."/>
            <person name="Prochnik S."/>
            <person name="Lindquist E."/>
            <person name="Dockter R.B."/>
            <person name="Adam C."/>
            <person name="Molina H."/>
            <person name="Bunkerborg J."/>
            <person name="Jin E."/>
            <person name="Buchheim M."/>
            <person name="Magnuson J."/>
        </authorList>
    </citation>
    <scope>NUCLEOTIDE SEQUENCE</scope>
    <source>
        <strain evidence="4">CCAP 19/18</strain>
    </source>
</reference>
<dbReference type="SUPFAM" id="SSF52540">
    <property type="entry name" value="P-loop containing nucleoside triphosphate hydrolases"/>
    <property type="match status" value="1"/>
</dbReference>
<name>A0ABQ7GM66_DUNSA</name>
<feature type="compositionally biased region" description="Low complexity" evidence="1">
    <location>
        <begin position="407"/>
        <end position="418"/>
    </location>
</feature>
<feature type="compositionally biased region" description="Basic and acidic residues" evidence="1">
    <location>
        <begin position="394"/>
        <end position="406"/>
    </location>
</feature>
<evidence type="ECO:0000259" key="2">
    <source>
        <dbReference type="Pfam" id="PF13086"/>
    </source>
</evidence>
<dbReference type="Pfam" id="PF13087">
    <property type="entry name" value="AAA_12"/>
    <property type="match status" value="1"/>
</dbReference>
<dbReference type="InterPro" id="IPR041679">
    <property type="entry name" value="DNA2/NAM7-like_C"/>
</dbReference>
<comment type="caution">
    <text evidence="4">The sequence shown here is derived from an EMBL/GenBank/DDBJ whole genome shotgun (WGS) entry which is preliminary data.</text>
</comment>
<dbReference type="InterPro" id="IPR047187">
    <property type="entry name" value="SF1_C_Upf1"/>
</dbReference>
<accession>A0ABQ7GM66</accession>
<dbReference type="InterPro" id="IPR041677">
    <property type="entry name" value="DNA2/NAM7_AAA_11"/>
</dbReference>